<protein>
    <submittedName>
        <fullName evidence="6">Tyrosine-type recombinase/integrase</fullName>
    </submittedName>
</protein>
<dbReference type="CDD" id="cd00796">
    <property type="entry name" value="INT_Rci_Hp1_C"/>
    <property type="match status" value="1"/>
</dbReference>
<evidence type="ECO:0000256" key="2">
    <source>
        <dbReference type="ARBA" id="ARBA00022908"/>
    </source>
</evidence>
<comment type="caution">
    <text evidence="6">The sequence shown here is derived from an EMBL/GenBank/DDBJ whole genome shotgun (WGS) entry which is preliminary data.</text>
</comment>
<evidence type="ECO:0000256" key="1">
    <source>
        <dbReference type="ARBA" id="ARBA00008857"/>
    </source>
</evidence>
<sequence>MPNLLLSLTDALCARARPEPTEFSLRDTGQPGLSLRVQPSGARSWILRGRAGGKQMKWSLGSFPETRVKAARRAAAALLAAETPAPAPADLPAAPLFAVFQGEHEAKHGRLYKPSGLKAYRSYVRLQLLPTFGTKRLDQITRPDVVRWFERYSAASPGGANRALGILHQILGTAQDWGRLPADWINPTTGVRHNRRKVVGSFLSDSQMGRLGAILNFRIKELSCVGAALLRFLTLSGCRVGEAINLEWRDVLPDRLRLRDSKTGARDVVIGAPVRRFLKAHRGRMGTDRGTRDSDAVFPLPIGQEYETVRTIWFAVRRAADLPEKLRIHDLRHSFASHAVMSGETLLTTSLLLGHQRLQTTFRYAHLADETLLATAEQVGALLMMQAGGTTTGRL</sequence>
<dbReference type="Proteomes" id="UP001419910">
    <property type="component" value="Unassembled WGS sequence"/>
</dbReference>
<name>A0ABU9Y3C9_9SPHN</name>
<accession>A0ABU9Y3C9</accession>
<dbReference type="SUPFAM" id="SSF56349">
    <property type="entry name" value="DNA breaking-rejoining enzymes"/>
    <property type="match status" value="1"/>
</dbReference>
<dbReference type="Gene3D" id="3.30.160.390">
    <property type="entry name" value="Integrase, DNA-binding domain"/>
    <property type="match status" value="1"/>
</dbReference>
<dbReference type="InterPro" id="IPR025166">
    <property type="entry name" value="Integrase_DNA_bind_dom"/>
</dbReference>
<dbReference type="PANTHER" id="PTHR30349">
    <property type="entry name" value="PHAGE INTEGRASE-RELATED"/>
    <property type="match status" value="1"/>
</dbReference>
<organism evidence="6 7">
    <name type="scientific">Sphingomonas oligophenolica</name>
    <dbReference type="NCBI Taxonomy" id="301154"/>
    <lineage>
        <taxon>Bacteria</taxon>
        <taxon>Pseudomonadati</taxon>
        <taxon>Pseudomonadota</taxon>
        <taxon>Alphaproteobacteria</taxon>
        <taxon>Sphingomonadales</taxon>
        <taxon>Sphingomonadaceae</taxon>
        <taxon>Sphingomonas</taxon>
    </lineage>
</organism>
<dbReference type="Pfam" id="PF13356">
    <property type="entry name" value="Arm-DNA-bind_3"/>
    <property type="match status" value="1"/>
</dbReference>
<evidence type="ECO:0000256" key="4">
    <source>
        <dbReference type="ARBA" id="ARBA00023172"/>
    </source>
</evidence>
<dbReference type="PANTHER" id="PTHR30349:SF64">
    <property type="entry name" value="PROPHAGE INTEGRASE INTD-RELATED"/>
    <property type="match status" value="1"/>
</dbReference>
<comment type="similarity">
    <text evidence="1">Belongs to the 'phage' integrase family.</text>
</comment>
<dbReference type="Gene3D" id="1.10.150.130">
    <property type="match status" value="1"/>
</dbReference>
<dbReference type="EMBL" id="JBDIME010000008">
    <property type="protein sequence ID" value="MEN2790286.1"/>
    <property type="molecule type" value="Genomic_DNA"/>
</dbReference>
<dbReference type="InterPro" id="IPR002104">
    <property type="entry name" value="Integrase_catalytic"/>
</dbReference>
<gene>
    <name evidence="6" type="ORF">ABC974_11665</name>
</gene>
<evidence type="ECO:0000313" key="6">
    <source>
        <dbReference type="EMBL" id="MEN2790286.1"/>
    </source>
</evidence>
<keyword evidence="3" id="KW-0238">DNA-binding</keyword>
<dbReference type="Gene3D" id="1.10.443.10">
    <property type="entry name" value="Intergrase catalytic core"/>
    <property type="match status" value="1"/>
</dbReference>
<dbReference type="Pfam" id="PF00589">
    <property type="entry name" value="Phage_integrase"/>
    <property type="match status" value="1"/>
</dbReference>
<dbReference type="PROSITE" id="PS51898">
    <property type="entry name" value="TYR_RECOMBINASE"/>
    <property type="match status" value="1"/>
</dbReference>
<evidence type="ECO:0000256" key="3">
    <source>
        <dbReference type="ARBA" id="ARBA00023125"/>
    </source>
</evidence>
<proteinExistence type="inferred from homology"/>
<keyword evidence="4" id="KW-0233">DNA recombination</keyword>
<dbReference type="RefSeq" id="WP_343889038.1">
    <property type="nucleotide sequence ID" value="NZ_BAAAEH010000016.1"/>
</dbReference>
<reference evidence="6 7" key="1">
    <citation type="submission" date="2024-05" db="EMBL/GenBank/DDBJ databases">
        <authorList>
            <person name="Liu Q."/>
            <person name="Xin Y.-H."/>
        </authorList>
    </citation>
    <scope>NUCLEOTIDE SEQUENCE [LARGE SCALE GENOMIC DNA]</scope>
    <source>
        <strain evidence="6 7">CGMCC 1.10181</strain>
    </source>
</reference>
<dbReference type="InterPro" id="IPR038488">
    <property type="entry name" value="Integrase_DNA-bd_sf"/>
</dbReference>
<evidence type="ECO:0000259" key="5">
    <source>
        <dbReference type="PROSITE" id="PS51898"/>
    </source>
</evidence>
<feature type="domain" description="Tyr recombinase" evidence="5">
    <location>
        <begin position="198"/>
        <end position="377"/>
    </location>
</feature>
<dbReference type="InterPro" id="IPR010998">
    <property type="entry name" value="Integrase_recombinase_N"/>
</dbReference>
<dbReference type="InterPro" id="IPR050090">
    <property type="entry name" value="Tyrosine_recombinase_XerCD"/>
</dbReference>
<keyword evidence="2" id="KW-0229">DNA integration</keyword>
<evidence type="ECO:0000313" key="7">
    <source>
        <dbReference type="Proteomes" id="UP001419910"/>
    </source>
</evidence>
<dbReference type="InterPro" id="IPR011010">
    <property type="entry name" value="DNA_brk_join_enz"/>
</dbReference>
<keyword evidence="7" id="KW-1185">Reference proteome</keyword>
<dbReference type="InterPro" id="IPR013762">
    <property type="entry name" value="Integrase-like_cat_sf"/>
</dbReference>